<evidence type="ECO:0000259" key="1">
    <source>
        <dbReference type="Pfam" id="PF16227"/>
    </source>
</evidence>
<evidence type="ECO:0000313" key="2">
    <source>
        <dbReference type="EMBL" id="EGJ70810.1"/>
    </source>
</evidence>
<keyword evidence="3" id="KW-1185">Reference proteome</keyword>
<protein>
    <recommendedName>
        <fullName evidence="1">DUF4886 domain-containing protein</fullName>
    </recommendedName>
</protein>
<dbReference type="EMBL" id="CM001167">
    <property type="protein sequence ID" value="EGJ70810.1"/>
    <property type="molecule type" value="Genomic_DNA"/>
</dbReference>
<dbReference type="GO" id="GO:0016788">
    <property type="term" value="F:hydrolase activity, acting on ester bonds"/>
    <property type="evidence" value="ECO:0007669"/>
    <property type="project" value="UniProtKB-ARBA"/>
</dbReference>
<dbReference type="Proteomes" id="UP000018439">
    <property type="component" value="Chromosome"/>
</dbReference>
<dbReference type="Gene3D" id="3.40.50.1110">
    <property type="entry name" value="SGNH hydrolase"/>
    <property type="match status" value="1"/>
</dbReference>
<proteinExistence type="predicted"/>
<name>F3ZS04_9BACE</name>
<dbReference type="STRING" id="679937.Bcop_0592"/>
<organism evidence="2 3">
    <name type="scientific">Bacteroides coprosuis DSM 18011</name>
    <dbReference type="NCBI Taxonomy" id="679937"/>
    <lineage>
        <taxon>Bacteria</taxon>
        <taxon>Pseudomonadati</taxon>
        <taxon>Bacteroidota</taxon>
        <taxon>Bacteroidia</taxon>
        <taxon>Bacteroidales</taxon>
        <taxon>Bacteroidaceae</taxon>
        <taxon>Bacteroides</taxon>
    </lineage>
</organism>
<accession>F3ZS04</accession>
<reference evidence="2 3" key="1">
    <citation type="journal article" date="2011" name="Stand. Genomic Sci.">
        <title>Non-contiguous finished genome sequence of Bacteroides coprosuis type strain (PC139).</title>
        <authorList>
            <person name="Land M."/>
            <person name="Held B."/>
            <person name="Gronow S."/>
            <person name="Abt B."/>
            <person name="Lucas S."/>
            <person name="Del Rio T.G."/>
            <person name="Nolan M."/>
            <person name="Tice H."/>
            <person name="Cheng J.F."/>
            <person name="Pitluck S."/>
            <person name="Liolios K."/>
            <person name="Pagani I."/>
            <person name="Ivanova N."/>
            <person name="Mavromatis K."/>
            <person name="Mikhailova N."/>
            <person name="Pati A."/>
            <person name="Tapia R."/>
            <person name="Han C."/>
            <person name="Goodwin L."/>
            <person name="Chen A."/>
            <person name="Palaniappan K."/>
            <person name="Hauser L."/>
            <person name="Brambilla E.M."/>
            <person name="Rohde M."/>
            <person name="Goker M."/>
            <person name="Detter J.C."/>
            <person name="Woyke T."/>
            <person name="Bristow J."/>
            <person name="Eisen J.A."/>
            <person name="Markowitz V."/>
            <person name="Hugenholtz P."/>
            <person name="Kyrpides N.C."/>
            <person name="Klenk H.P."/>
            <person name="Lapidus A."/>
        </authorList>
    </citation>
    <scope>NUCLEOTIDE SEQUENCE</scope>
    <source>
        <strain evidence="2 3">DSM 18011</strain>
    </source>
</reference>
<gene>
    <name evidence="2" type="ORF">Bcop_0592</name>
</gene>
<dbReference type="InterPro" id="IPR032616">
    <property type="entry name" value="DUF4886"/>
</dbReference>
<sequence length="372" mass="42472">MNKKLLLSLLLIIVVVTNISAVELSKKFMVLAEQGEQKLQYSLTDKNEKKLTFKWVVDNPNVLELEVAEDNSALVKTRAKGRSFIYVCSEENPEILDKCQVVVNKDGVIKILAIGNSFSEDAVEQYLHELAIAEDIPNVIGNMYIGGCPLELHHTNIVNNKDAYFYRKIDLDGVKTETKNVSIDVAIADEDWDYISTQQASGFSGLYETYEKDLPFVMAHIRKQATNKNVVYLLHATWAYAKDSKHEHFVFYDNSQEKMYKSIVESAWRAKNLVGIDYLIPSGTAIQNARTTDIDVEKDFCRDGYHLNYDFGRYTAACTWFYSIFRVDVRKNSYKPDKVSSKEANVARNAAYTAILNPFFVTNLKVFMKTHK</sequence>
<dbReference type="HOGENOM" id="CLU_724933_0_0_10"/>
<dbReference type="InterPro" id="IPR036514">
    <property type="entry name" value="SGNH_hydro_sf"/>
</dbReference>
<evidence type="ECO:0000313" key="3">
    <source>
        <dbReference type="Proteomes" id="UP000018439"/>
    </source>
</evidence>
<dbReference type="Pfam" id="PF16227">
    <property type="entry name" value="DUF4886"/>
    <property type="match status" value="1"/>
</dbReference>
<dbReference type="eggNOG" id="ENOG502Z83M">
    <property type="taxonomic scope" value="Bacteria"/>
</dbReference>
<dbReference type="AlphaFoldDB" id="F3ZS04"/>
<dbReference type="Gene3D" id="2.60.40.1080">
    <property type="match status" value="1"/>
</dbReference>
<feature type="domain" description="DUF4886" evidence="1">
    <location>
        <begin position="110"/>
        <end position="354"/>
    </location>
</feature>